<gene>
    <name evidence="1" type="ORF">NDR89_20355</name>
</gene>
<evidence type="ECO:0000313" key="2">
    <source>
        <dbReference type="Proteomes" id="UP001056648"/>
    </source>
</evidence>
<dbReference type="Proteomes" id="UP001056648">
    <property type="component" value="Chromosome 2"/>
</dbReference>
<proteinExistence type="predicted"/>
<accession>A0ABY4VP35</accession>
<dbReference type="RefSeq" id="WP_252252712.1">
    <property type="nucleotide sequence ID" value="NZ_CP098736.1"/>
</dbReference>
<evidence type="ECO:0000313" key="1">
    <source>
        <dbReference type="EMBL" id="USE78991.1"/>
    </source>
</evidence>
<protein>
    <submittedName>
        <fullName evidence="1">DUF4054 domain-containing protein</fullName>
    </submittedName>
</protein>
<keyword evidence="2" id="KW-1185">Reference proteome</keyword>
<name>A0ABY4VP35_9BURK</name>
<sequence>MAATIELLDFLAPAVAEAAEADKNRALSMAAAYRPSCLPEAKQDEAQAWYAAWLLYQRMQQTADGGSVIRPGVVSEKEGDLARTFGNTAGADGVADPLGFYGQYKRLADLCGYGAITVGRHRHGCCCEGH</sequence>
<organism evidence="1 2">
    <name type="scientific">Cupriavidus gilardii</name>
    <dbReference type="NCBI Taxonomy" id="82541"/>
    <lineage>
        <taxon>Bacteria</taxon>
        <taxon>Pseudomonadati</taxon>
        <taxon>Pseudomonadota</taxon>
        <taxon>Betaproteobacteria</taxon>
        <taxon>Burkholderiales</taxon>
        <taxon>Burkholderiaceae</taxon>
        <taxon>Cupriavidus</taxon>
    </lineage>
</organism>
<reference evidence="1" key="1">
    <citation type="submission" date="2022-06" db="EMBL/GenBank/DDBJ databases">
        <title>Complete genome sequence and characterization of Cupriavidus gilardii QJ1 isolated from contaminating cells.</title>
        <authorList>
            <person name="Qi J."/>
        </authorList>
    </citation>
    <scope>NUCLEOTIDE SEQUENCE</scope>
    <source>
        <strain evidence="1">QJ1</strain>
    </source>
</reference>
<dbReference type="EMBL" id="CP098736">
    <property type="protein sequence ID" value="USE78991.1"/>
    <property type="molecule type" value="Genomic_DNA"/>
</dbReference>